<dbReference type="OrthoDB" id="8057135at2759"/>
<dbReference type="SUPFAM" id="SSF56672">
    <property type="entry name" value="DNA/RNA polymerases"/>
    <property type="match status" value="1"/>
</dbReference>
<evidence type="ECO:0000313" key="1">
    <source>
        <dbReference type="EMBL" id="CAB4013245.1"/>
    </source>
</evidence>
<name>A0A7D9IU55_PARCT</name>
<sequence length="215" mass="24523">MWIVPRKLGKVSTAFYLRQRVQLKFLKLWPISVLPVIAKVFEKVVFDQTYNFLNNNDLLSKEQSGFRHLHSTLTAMLDATDQWYTNMDNGLINAILFVDLKKAFDTIDHEILLGKLNRYGFSSQTVELFRNYLSGRTQITVINNVLPCSCKITCGVPQGSILGPLLFLLYINDLPKCQSISNGRLFADDTNLTYADDDLNKIISVLNDDLKILQI</sequence>
<dbReference type="InterPro" id="IPR000477">
    <property type="entry name" value="RT_dom"/>
</dbReference>
<dbReference type="PANTHER" id="PTHR33332">
    <property type="entry name" value="REVERSE TRANSCRIPTASE DOMAIN-CONTAINING PROTEIN"/>
    <property type="match status" value="1"/>
</dbReference>
<dbReference type="EMBL" id="CACRXK020007813">
    <property type="protein sequence ID" value="CAB4013245.1"/>
    <property type="molecule type" value="Genomic_DNA"/>
</dbReference>
<reference evidence="1" key="1">
    <citation type="submission" date="2020-04" db="EMBL/GenBank/DDBJ databases">
        <authorList>
            <person name="Alioto T."/>
            <person name="Alioto T."/>
            <person name="Gomez Garrido J."/>
        </authorList>
    </citation>
    <scope>NUCLEOTIDE SEQUENCE</scope>
    <source>
        <strain evidence="1">A484AB</strain>
    </source>
</reference>
<dbReference type="InterPro" id="IPR043502">
    <property type="entry name" value="DNA/RNA_pol_sf"/>
</dbReference>
<keyword evidence="2" id="KW-1185">Reference proteome</keyword>
<dbReference type="PROSITE" id="PS50878">
    <property type="entry name" value="RT_POL"/>
    <property type="match status" value="1"/>
</dbReference>
<dbReference type="Proteomes" id="UP001152795">
    <property type="component" value="Unassembled WGS sequence"/>
</dbReference>
<organism evidence="1 2">
    <name type="scientific">Paramuricea clavata</name>
    <name type="common">Red gorgonian</name>
    <name type="synonym">Violescent sea-whip</name>
    <dbReference type="NCBI Taxonomy" id="317549"/>
    <lineage>
        <taxon>Eukaryota</taxon>
        <taxon>Metazoa</taxon>
        <taxon>Cnidaria</taxon>
        <taxon>Anthozoa</taxon>
        <taxon>Octocorallia</taxon>
        <taxon>Malacalcyonacea</taxon>
        <taxon>Plexauridae</taxon>
        <taxon>Paramuricea</taxon>
    </lineage>
</organism>
<protein>
    <submittedName>
        <fullName evidence="1">Uncharacterized protein</fullName>
    </submittedName>
</protein>
<accession>A0A7D9IU55</accession>
<evidence type="ECO:0000313" key="2">
    <source>
        <dbReference type="Proteomes" id="UP001152795"/>
    </source>
</evidence>
<comment type="caution">
    <text evidence="1">The sequence shown here is derived from an EMBL/GenBank/DDBJ whole genome shotgun (WGS) entry which is preliminary data.</text>
</comment>
<dbReference type="AlphaFoldDB" id="A0A7D9IU55"/>
<gene>
    <name evidence="1" type="ORF">PACLA_8A048586</name>
</gene>
<dbReference type="Pfam" id="PF00078">
    <property type="entry name" value="RVT_1"/>
    <property type="match status" value="1"/>
</dbReference>
<proteinExistence type="predicted"/>